<accession>A0ABC8R2E4</accession>
<comment type="caution">
    <text evidence="4">The sequence shown here is derived from an EMBL/GenBank/DDBJ whole genome shotgun (WGS) entry which is preliminary data.</text>
</comment>
<dbReference type="Proteomes" id="UP001642360">
    <property type="component" value="Unassembled WGS sequence"/>
</dbReference>
<keyword evidence="2" id="KW-0472">Membrane</keyword>
<proteinExistence type="predicted"/>
<evidence type="ECO:0000313" key="4">
    <source>
        <dbReference type="EMBL" id="CAK9137745.1"/>
    </source>
</evidence>
<keyword evidence="2" id="KW-1133">Transmembrane helix</keyword>
<organism evidence="4 5">
    <name type="scientific">Ilex paraguariensis</name>
    <name type="common">yerba mate</name>
    <dbReference type="NCBI Taxonomy" id="185542"/>
    <lineage>
        <taxon>Eukaryota</taxon>
        <taxon>Viridiplantae</taxon>
        <taxon>Streptophyta</taxon>
        <taxon>Embryophyta</taxon>
        <taxon>Tracheophyta</taxon>
        <taxon>Spermatophyta</taxon>
        <taxon>Magnoliopsida</taxon>
        <taxon>eudicotyledons</taxon>
        <taxon>Gunneridae</taxon>
        <taxon>Pentapetalae</taxon>
        <taxon>asterids</taxon>
        <taxon>campanulids</taxon>
        <taxon>Aquifoliales</taxon>
        <taxon>Aquifoliaceae</taxon>
        <taxon>Ilex</taxon>
    </lineage>
</organism>
<evidence type="ECO:0000313" key="5">
    <source>
        <dbReference type="Proteomes" id="UP001642360"/>
    </source>
</evidence>
<name>A0ABC8R2E4_9AQUA</name>
<feature type="transmembrane region" description="Helical" evidence="2">
    <location>
        <begin position="182"/>
        <end position="202"/>
    </location>
</feature>
<dbReference type="EMBL" id="CAUOFW020000836">
    <property type="protein sequence ID" value="CAK9137745.1"/>
    <property type="molecule type" value="Genomic_DNA"/>
</dbReference>
<sequence length="209" mass="23815">MAYIPPHKRHSKDSEKPSPTPESLVPQFKRNLRPFGNKSHEERKKDKGKIVYANDAITRWFAVGLADHSQFPSATRLEPFSLQAVGRKFGEKPLSLVLDDQLQKDNNEGEGLFLDSPWVIVARNVLKGLLFSFQHVKEEIETQNFEEVKPALVARFGKVLFHGLVILLLSVERLIYSADHILGLVSVLCLIYCFDLDAHAYFTKKIMKN</sequence>
<dbReference type="PANTHER" id="PTHR35481:SF1">
    <property type="entry name" value="DNA-DIRECTED RNA POLYMERASE SUBUNIT ALPHA"/>
    <property type="match status" value="1"/>
</dbReference>
<evidence type="ECO:0000256" key="1">
    <source>
        <dbReference type="SAM" id="MobiDB-lite"/>
    </source>
</evidence>
<feature type="domain" description="DUF7903" evidence="3">
    <location>
        <begin position="45"/>
        <end position="163"/>
    </location>
</feature>
<evidence type="ECO:0000259" key="3">
    <source>
        <dbReference type="Pfam" id="PF25475"/>
    </source>
</evidence>
<dbReference type="AlphaFoldDB" id="A0ABC8R2E4"/>
<dbReference type="PANTHER" id="PTHR35481">
    <property type="entry name" value="DNA-DIRECTED RNA POLYMERASE SUBUNIT ALPHA"/>
    <property type="match status" value="1"/>
</dbReference>
<keyword evidence="2" id="KW-0812">Transmembrane</keyword>
<keyword evidence="5" id="KW-1185">Reference proteome</keyword>
<evidence type="ECO:0000256" key="2">
    <source>
        <dbReference type="SAM" id="Phobius"/>
    </source>
</evidence>
<reference evidence="4 5" key="1">
    <citation type="submission" date="2024-02" db="EMBL/GenBank/DDBJ databases">
        <authorList>
            <person name="Vignale AGUSTIN F."/>
            <person name="Sosa J E."/>
            <person name="Modenutti C."/>
        </authorList>
    </citation>
    <scope>NUCLEOTIDE SEQUENCE [LARGE SCALE GENOMIC DNA]</scope>
</reference>
<dbReference type="InterPro" id="IPR057225">
    <property type="entry name" value="DUF7903"/>
</dbReference>
<feature type="transmembrane region" description="Helical" evidence="2">
    <location>
        <begin position="159"/>
        <end position="176"/>
    </location>
</feature>
<feature type="compositionally biased region" description="Basic residues" evidence="1">
    <location>
        <begin position="1"/>
        <end position="11"/>
    </location>
</feature>
<gene>
    <name evidence="4" type="ORF">ILEXP_LOCUS4790</name>
</gene>
<protein>
    <recommendedName>
        <fullName evidence="3">DUF7903 domain-containing protein</fullName>
    </recommendedName>
</protein>
<feature type="region of interest" description="Disordered" evidence="1">
    <location>
        <begin position="1"/>
        <end position="46"/>
    </location>
</feature>
<dbReference type="Pfam" id="PF25475">
    <property type="entry name" value="DUF7903"/>
    <property type="match status" value="1"/>
</dbReference>